<dbReference type="AlphaFoldDB" id="A0A0F7ZUQ4"/>
<keyword evidence="10" id="KW-0378">Hydrolase</keyword>
<evidence type="ECO:0000256" key="6">
    <source>
        <dbReference type="ARBA" id="ARBA00012378"/>
    </source>
</evidence>
<dbReference type="EMBL" id="KQ030519">
    <property type="protein sequence ID" value="KJZ75268.1"/>
    <property type="molecule type" value="Genomic_DNA"/>
</dbReference>
<evidence type="ECO:0000256" key="5">
    <source>
        <dbReference type="ARBA" id="ARBA00011245"/>
    </source>
</evidence>
<keyword evidence="11" id="KW-0460">Magnesium</keyword>
<evidence type="ECO:0000256" key="8">
    <source>
        <dbReference type="ARBA" id="ARBA00022490"/>
    </source>
</evidence>
<dbReference type="PANTHER" id="PTHR14586">
    <property type="entry name" value="THIAMINE-TRIPHOSPHATASE"/>
    <property type="match status" value="1"/>
</dbReference>
<dbReference type="GO" id="GO:0050333">
    <property type="term" value="F:thiamine triphosphate phosphatase activity"/>
    <property type="evidence" value="ECO:0007669"/>
    <property type="project" value="UniProtKB-EC"/>
</dbReference>
<dbReference type="Pfam" id="PF01928">
    <property type="entry name" value="CYTH"/>
    <property type="match status" value="1"/>
</dbReference>
<dbReference type="SUPFAM" id="SSF55154">
    <property type="entry name" value="CYTH-like phosphatases"/>
    <property type="match status" value="1"/>
</dbReference>
<dbReference type="InterPro" id="IPR039582">
    <property type="entry name" value="THTPA"/>
</dbReference>
<evidence type="ECO:0000256" key="10">
    <source>
        <dbReference type="ARBA" id="ARBA00022801"/>
    </source>
</evidence>
<evidence type="ECO:0000256" key="11">
    <source>
        <dbReference type="ARBA" id="ARBA00022842"/>
    </source>
</evidence>
<protein>
    <recommendedName>
        <fullName evidence="7">Thiamine-triphosphatase</fullName>
        <ecNumber evidence="6">3.6.1.28</ecNumber>
    </recommendedName>
</protein>
<dbReference type="GO" id="GO:0006772">
    <property type="term" value="P:thiamine metabolic process"/>
    <property type="evidence" value="ECO:0007669"/>
    <property type="project" value="InterPro"/>
</dbReference>
<evidence type="ECO:0000259" key="14">
    <source>
        <dbReference type="SMART" id="SM01118"/>
    </source>
</evidence>
<comment type="cofactor">
    <cofactor evidence="1">
        <name>Mg(2+)</name>
        <dbReference type="ChEBI" id="CHEBI:18420"/>
    </cofactor>
</comment>
<sequence length="205" mass="22867">MKTPTLEVERKFAPTPTSLRLLADNAGSPPFRCHQFQGDSSFEDVYFDTNTHALSTRGIWLRRRGVDWEAKVRVSGDYTKSAFKELTGVDAISALLRATFPGTELATDGPTGGGLQWHESARLGTLRTTYRVDHRFSVVVDKTDFGHCVGEVELEEPAGEMLENTELVRQMEKGIDEFMARYAWAFPRGNVVGKLSAYFSRLKGG</sequence>
<evidence type="ECO:0000256" key="12">
    <source>
        <dbReference type="ARBA" id="ARBA00022990"/>
    </source>
</evidence>
<dbReference type="PANTHER" id="PTHR14586:SF1">
    <property type="entry name" value="THIAMINE-TRIPHOSPHATASE"/>
    <property type="match status" value="1"/>
</dbReference>
<evidence type="ECO:0000256" key="3">
    <source>
        <dbReference type="ARBA" id="ARBA00004496"/>
    </source>
</evidence>
<evidence type="ECO:0000256" key="2">
    <source>
        <dbReference type="ARBA" id="ARBA00002106"/>
    </source>
</evidence>
<comment type="subunit">
    <text evidence="5">Monomer.</text>
</comment>
<dbReference type="SMART" id="SM01118">
    <property type="entry name" value="CYTH"/>
    <property type="match status" value="1"/>
</dbReference>
<dbReference type="EC" id="3.6.1.28" evidence="6"/>
<dbReference type="Proteomes" id="UP000054481">
    <property type="component" value="Unassembled WGS sequence"/>
</dbReference>
<organism evidence="15 16">
    <name type="scientific">Hirsutella minnesotensis 3608</name>
    <dbReference type="NCBI Taxonomy" id="1043627"/>
    <lineage>
        <taxon>Eukaryota</taxon>
        <taxon>Fungi</taxon>
        <taxon>Dikarya</taxon>
        <taxon>Ascomycota</taxon>
        <taxon>Pezizomycotina</taxon>
        <taxon>Sordariomycetes</taxon>
        <taxon>Hypocreomycetidae</taxon>
        <taxon>Hypocreales</taxon>
        <taxon>Ophiocordycipitaceae</taxon>
        <taxon>Hirsutella</taxon>
    </lineage>
</organism>
<gene>
    <name evidence="15" type="ORF">HIM_05462</name>
</gene>
<comment type="function">
    <text evidence="2">Hydrolase highly specific for thiamine triphosphate (ThTP).</text>
</comment>
<keyword evidence="16" id="KW-1185">Reference proteome</keyword>
<proteinExistence type="inferred from homology"/>
<evidence type="ECO:0000256" key="9">
    <source>
        <dbReference type="ARBA" id="ARBA00022723"/>
    </source>
</evidence>
<evidence type="ECO:0000256" key="1">
    <source>
        <dbReference type="ARBA" id="ARBA00001946"/>
    </source>
</evidence>
<dbReference type="GO" id="GO:0000287">
    <property type="term" value="F:magnesium ion binding"/>
    <property type="evidence" value="ECO:0007669"/>
    <property type="project" value="TreeGrafter"/>
</dbReference>
<comment type="subcellular location">
    <subcellularLocation>
        <location evidence="3">Cytoplasm</location>
    </subcellularLocation>
</comment>
<dbReference type="CDD" id="cd07758">
    <property type="entry name" value="ThTPase"/>
    <property type="match status" value="1"/>
</dbReference>
<dbReference type="InterPro" id="IPR033469">
    <property type="entry name" value="CYTH-like_dom_sf"/>
</dbReference>
<evidence type="ECO:0000256" key="7">
    <source>
        <dbReference type="ARBA" id="ARBA00020088"/>
    </source>
</evidence>
<evidence type="ECO:0000256" key="4">
    <source>
        <dbReference type="ARBA" id="ARBA00008181"/>
    </source>
</evidence>
<comment type="catalytic activity">
    <reaction evidence="13">
        <text>thiamine triphosphate + H2O = thiamine diphosphate + phosphate + H(+)</text>
        <dbReference type="Rhea" id="RHEA:11744"/>
        <dbReference type="ChEBI" id="CHEBI:15377"/>
        <dbReference type="ChEBI" id="CHEBI:15378"/>
        <dbReference type="ChEBI" id="CHEBI:43474"/>
        <dbReference type="ChEBI" id="CHEBI:58937"/>
        <dbReference type="ChEBI" id="CHEBI:58938"/>
        <dbReference type="EC" id="3.6.1.28"/>
    </reaction>
</comment>
<reference evidence="15 16" key="1">
    <citation type="journal article" date="2014" name="Genome Biol. Evol.">
        <title>Comparative genomics and transcriptomics analyses reveal divergent lifestyle features of nematode endoparasitic fungus Hirsutella minnesotensis.</title>
        <authorList>
            <person name="Lai Y."/>
            <person name="Liu K."/>
            <person name="Zhang X."/>
            <person name="Zhang X."/>
            <person name="Li K."/>
            <person name="Wang N."/>
            <person name="Shu C."/>
            <person name="Wu Y."/>
            <person name="Wang C."/>
            <person name="Bushley K.E."/>
            <person name="Xiang M."/>
            <person name="Liu X."/>
        </authorList>
    </citation>
    <scope>NUCLEOTIDE SEQUENCE [LARGE SCALE GENOMIC DNA]</scope>
    <source>
        <strain evidence="15 16">3608</strain>
    </source>
</reference>
<name>A0A0F7ZUQ4_9HYPO</name>
<dbReference type="InterPro" id="IPR023577">
    <property type="entry name" value="CYTH_domain"/>
</dbReference>
<dbReference type="GO" id="GO:0005737">
    <property type="term" value="C:cytoplasm"/>
    <property type="evidence" value="ECO:0007669"/>
    <property type="project" value="UniProtKB-SubCell"/>
</dbReference>
<keyword evidence="8" id="KW-0963">Cytoplasm</keyword>
<keyword evidence="12" id="KW-0007">Acetylation</keyword>
<feature type="domain" description="CYTH" evidence="14">
    <location>
        <begin position="5"/>
        <end position="186"/>
    </location>
</feature>
<evidence type="ECO:0000313" key="15">
    <source>
        <dbReference type="EMBL" id="KJZ75268.1"/>
    </source>
</evidence>
<accession>A0A0F7ZUQ4</accession>
<evidence type="ECO:0000313" key="16">
    <source>
        <dbReference type="Proteomes" id="UP000054481"/>
    </source>
</evidence>
<dbReference type="GO" id="GO:0042357">
    <property type="term" value="P:thiamine diphosphate metabolic process"/>
    <property type="evidence" value="ECO:0007669"/>
    <property type="project" value="TreeGrafter"/>
</dbReference>
<dbReference type="Gene3D" id="2.40.320.10">
    <property type="entry name" value="Hypothetical Protein Pfu-838710-001"/>
    <property type="match status" value="1"/>
</dbReference>
<keyword evidence="9" id="KW-0479">Metal-binding</keyword>
<dbReference type="OrthoDB" id="442176at2759"/>
<dbReference type="InterPro" id="IPR012177">
    <property type="entry name" value="ThTPase_euk"/>
</dbReference>
<comment type="similarity">
    <text evidence="4">Belongs to the ThTPase family.</text>
</comment>
<evidence type="ECO:0000256" key="13">
    <source>
        <dbReference type="ARBA" id="ARBA00048194"/>
    </source>
</evidence>